<dbReference type="InterPro" id="IPR053176">
    <property type="entry name" value="T6SS_TssE1-like"/>
</dbReference>
<dbReference type="PANTHER" id="PTHR38595:SF1">
    <property type="entry name" value="TYPE VI SECRETION SYSTEM COMPONENT TSSE1"/>
    <property type="match status" value="1"/>
</dbReference>
<gene>
    <name evidence="3" type="ORF">SAMN05421783_107158</name>
</gene>
<organism evidence="3 4">
    <name type="scientific">Thiocapsa roseopersicina</name>
    <dbReference type="NCBI Taxonomy" id="1058"/>
    <lineage>
        <taxon>Bacteria</taxon>
        <taxon>Pseudomonadati</taxon>
        <taxon>Pseudomonadota</taxon>
        <taxon>Gammaproteobacteria</taxon>
        <taxon>Chromatiales</taxon>
        <taxon>Chromatiaceae</taxon>
        <taxon>Thiocapsa</taxon>
    </lineage>
</organism>
<proteinExistence type="predicted"/>
<reference evidence="4" key="1">
    <citation type="submission" date="2016-10" db="EMBL/GenBank/DDBJ databases">
        <authorList>
            <person name="Varghese N."/>
            <person name="Submissions S."/>
        </authorList>
    </citation>
    <scope>NUCLEOTIDE SEQUENCE [LARGE SCALE GENOMIC DNA]</scope>
    <source>
        <strain evidence="4">DSM 217</strain>
    </source>
</reference>
<dbReference type="InterPro" id="IPR017737">
    <property type="entry name" value="TssE1-like"/>
</dbReference>
<dbReference type="Proteomes" id="UP000198816">
    <property type="component" value="Unassembled WGS sequence"/>
</dbReference>
<dbReference type="NCBIfam" id="TIGR03357">
    <property type="entry name" value="VI_zyme"/>
    <property type="match status" value="1"/>
</dbReference>
<sequence length="170" mass="19393">MADLTPKERLQPSLLDRLTDDAPQQREESREQRVLSPRKLKQCVIRDLEWLLNACDLATVQDLDPYPQVQSSVVNYGMPDLAGRNLSGLDVPTLERLLRQAILRFEPRILRQGLSIRAIVDAEQMTPNAIRFDIEGELWGTPMPQRLYLKTDVDLENGEIHVYETTPSSG</sequence>
<evidence type="ECO:0000313" key="3">
    <source>
        <dbReference type="EMBL" id="SDW71479.1"/>
    </source>
</evidence>
<name>A0A1H2VUF3_THIRO</name>
<dbReference type="RefSeq" id="WP_093030741.1">
    <property type="nucleotide sequence ID" value="NZ_FNNZ01000007.1"/>
</dbReference>
<dbReference type="AlphaFoldDB" id="A0A1H2VUF3"/>
<dbReference type="EMBL" id="FNNZ01000007">
    <property type="protein sequence ID" value="SDW71479.1"/>
    <property type="molecule type" value="Genomic_DNA"/>
</dbReference>
<dbReference type="STRING" id="1058.SAMN05421783_107158"/>
<evidence type="ECO:0000256" key="1">
    <source>
        <dbReference type="SAM" id="MobiDB-lite"/>
    </source>
</evidence>
<dbReference type="InterPro" id="IPR007048">
    <property type="entry name" value="IraD/Gp25-like"/>
</dbReference>
<evidence type="ECO:0000259" key="2">
    <source>
        <dbReference type="Pfam" id="PF04965"/>
    </source>
</evidence>
<keyword evidence="4" id="KW-1185">Reference proteome</keyword>
<evidence type="ECO:0000313" key="4">
    <source>
        <dbReference type="Proteomes" id="UP000198816"/>
    </source>
</evidence>
<feature type="region of interest" description="Disordered" evidence="1">
    <location>
        <begin position="1"/>
        <end position="33"/>
    </location>
</feature>
<dbReference type="OrthoDB" id="119583at2"/>
<feature type="compositionally biased region" description="Basic and acidic residues" evidence="1">
    <location>
        <begin position="17"/>
        <end position="33"/>
    </location>
</feature>
<accession>A0A1H2VUF3</accession>
<dbReference type="Pfam" id="PF04965">
    <property type="entry name" value="GPW_gp25"/>
    <property type="match status" value="1"/>
</dbReference>
<feature type="domain" description="IraD/Gp25-like" evidence="2">
    <location>
        <begin position="39"/>
        <end position="142"/>
    </location>
</feature>
<dbReference type="SUPFAM" id="SSF160719">
    <property type="entry name" value="gpW/gp25-like"/>
    <property type="match status" value="1"/>
</dbReference>
<dbReference type="PANTHER" id="PTHR38595">
    <property type="entry name" value="CYTOPLASMIC PROTEIN-RELATED"/>
    <property type="match status" value="1"/>
</dbReference>
<protein>
    <submittedName>
        <fullName evidence="3">Type VI secretion system protein ImpF</fullName>
    </submittedName>
</protein>
<feature type="compositionally biased region" description="Basic and acidic residues" evidence="1">
    <location>
        <begin position="1"/>
        <end position="10"/>
    </location>
</feature>